<accession>A0ABT0BZV3</accession>
<organism evidence="8 9">
    <name type="scientific">Parabacteroides faecalis</name>
    <dbReference type="NCBI Taxonomy" id="2924040"/>
    <lineage>
        <taxon>Bacteria</taxon>
        <taxon>Pseudomonadati</taxon>
        <taxon>Bacteroidota</taxon>
        <taxon>Bacteroidia</taxon>
        <taxon>Bacteroidales</taxon>
        <taxon>Tannerellaceae</taxon>
        <taxon>Parabacteroides</taxon>
    </lineage>
</organism>
<protein>
    <submittedName>
        <fullName evidence="8">Dihydroorotate dehydrogenase-like protein</fullName>
    </submittedName>
</protein>
<evidence type="ECO:0000256" key="3">
    <source>
        <dbReference type="ARBA" id="ARBA00022630"/>
    </source>
</evidence>
<name>A0ABT0BZV3_9BACT</name>
<gene>
    <name evidence="8" type="ORF">MUN53_06670</name>
</gene>
<feature type="domain" description="Dihydroorotate dehydrogenase catalytic" evidence="7">
    <location>
        <begin position="4"/>
        <end position="285"/>
    </location>
</feature>
<keyword evidence="4" id="KW-0288">FMN</keyword>
<sequence>MINLKTQYAGLTLQSPIIVSSSGLTNNAERNKEFEKAGAGAIVLKSLFEEQMEMQSDAMLQESDYPEAADYIRGYVKANQVENYLELIRKSKELCTIPIIASINCYRADTWIEFAKQLQDAGADAIELNVFFLETDIHHSCEDLYQLYTQILKKVKQVVTIPVIIKLGKYISNMPALVNQLKANGADGVVLFNRFYQPDIDLNTMQLVSGNVFSSHSDLSDTIRWTAIVSGKIPNISIASSTGVHDWEDVVKCLLAGASAVEMCSAIYTHGAEIISQITTCVEEWMHQAHYESLDQFIGKLNYANIPDPALYERSQFMKYFSNRD</sequence>
<comment type="pathway">
    <text evidence="2">Pyrimidine metabolism; UMP biosynthesis via de novo pathway.</text>
</comment>
<dbReference type="InterPro" id="IPR050074">
    <property type="entry name" value="DHO_dehydrogenase"/>
</dbReference>
<dbReference type="Pfam" id="PF01180">
    <property type="entry name" value="DHO_dh"/>
    <property type="match status" value="1"/>
</dbReference>
<keyword evidence="5" id="KW-0665">Pyrimidine biosynthesis</keyword>
<evidence type="ECO:0000313" key="9">
    <source>
        <dbReference type="Proteomes" id="UP001165444"/>
    </source>
</evidence>
<dbReference type="InterPro" id="IPR013785">
    <property type="entry name" value="Aldolase_TIM"/>
</dbReference>
<evidence type="ECO:0000256" key="4">
    <source>
        <dbReference type="ARBA" id="ARBA00022643"/>
    </source>
</evidence>
<evidence type="ECO:0000256" key="6">
    <source>
        <dbReference type="ARBA" id="ARBA00023002"/>
    </source>
</evidence>
<reference evidence="8 9" key="1">
    <citation type="submission" date="2022-03" db="EMBL/GenBank/DDBJ databases">
        <title>Parabacteroides sp. nov. isolated from swine feces.</title>
        <authorList>
            <person name="Bak J.E."/>
        </authorList>
    </citation>
    <scope>NUCLEOTIDE SEQUENCE [LARGE SCALE GENOMIC DNA]</scope>
    <source>
        <strain evidence="8 9">AGMB00274</strain>
    </source>
</reference>
<dbReference type="Gene3D" id="3.20.20.70">
    <property type="entry name" value="Aldolase class I"/>
    <property type="match status" value="1"/>
</dbReference>
<comment type="caution">
    <text evidence="8">The sequence shown here is derived from an EMBL/GenBank/DDBJ whole genome shotgun (WGS) entry which is preliminary data.</text>
</comment>
<dbReference type="PANTHER" id="PTHR48109">
    <property type="entry name" value="DIHYDROOROTATE DEHYDROGENASE (QUINONE), MITOCHONDRIAL-RELATED"/>
    <property type="match status" value="1"/>
</dbReference>
<dbReference type="SUPFAM" id="SSF51395">
    <property type="entry name" value="FMN-linked oxidoreductases"/>
    <property type="match status" value="1"/>
</dbReference>
<dbReference type="EMBL" id="JAKZMM010000013">
    <property type="protein sequence ID" value="MCJ2380294.1"/>
    <property type="molecule type" value="Genomic_DNA"/>
</dbReference>
<dbReference type="Proteomes" id="UP001165444">
    <property type="component" value="Unassembled WGS sequence"/>
</dbReference>
<evidence type="ECO:0000259" key="7">
    <source>
        <dbReference type="Pfam" id="PF01180"/>
    </source>
</evidence>
<keyword evidence="6" id="KW-0560">Oxidoreductase</keyword>
<evidence type="ECO:0000256" key="5">
    <source>
        <dbReference type="ARBA" id="ARBA00022975"/>
    </source>
</evidence>
<dbReference type="InterPro" id="IPR005720">
    <property type="entry name" value="Dihydroorotate_DH_cat"/>
</dbReference>
<proteinExistence type="predicted"/>
<comment type="cofactor">
    <cofactor evidence="1">
        <name>FMN</name>
        <dbReference type="ChEBI" id="CHEBI:58210"/>
    </cofactor>
</comment>
<dbReference type="PANTHER" id="PTHR48109:SF3">
    <property type="entry name" value="SLL0744 PROTEIN"/>
    <property type="match status" value="1"/>
</dbReference>
<evidence type="ECO:0000313" key="8">
    <source>
        <dbReference type="EMBL" id="MCJ2380294.1"/>
    </source>
</evidence>
<dbReference type="InterPro" id="IPR012135">
    <property type="entry name" value="Dihydroorotate_DH_1_2"/>
</dbReference>
<keyword evidence="9" id="KW-1185">Reference proteome</keyword>
<dbReference type="PIRSF" id="PIRSF000164">
    <property type="entry name" value="DHO_oxidase"/>
    <property type="match status" value="1"/>
</dbReference>
<keyword evidence="3" id="KW-0285">Flavoprotein</keyword>
<dbReference type="NCBIfam" id="NF005741">
    <property type="entry name" value="PRK07565.1"/>
    <property type="match status" value="1"/>
</dbReference>
<evidence type="ECO:0000256" key="1">
    <source>
        <dbReference type="ARBA" id="ARBA00001917"/>
    </source>
</evidence>
<dbReference type="RefSeq" id="WP_243324150.1">
    <property type="nucleotide sequence ID" value="NZ_JAKZMM010000013.1"/>
</dbReference>
<evidence type="ECO:0000256" key="2">
    <source>
        <dbReference type="ARBA" id="ARBA00004725"/>
    </source>
</evidence>